<proteinExistence type="predicted"/>
<dbReference type="Proteomes" id="UP000187203">
    <property type="component" value="Unassembled WGS sequence"/>
</dbReference>
<keyword evidence="2" id="KW-1185">Reference proteome</keyword>
<evidence type="ECO:0000313" key="2">
    <source>
        <dbReference type="Proteomes" id="UP000187203"/>
    </source>
</evidence>
<dbReference type="AlphaFoldDB" id="A0A1R3L3P3"/>
<protein>
    <submittedName>
        <fullName evidence="1">Acid-sensing ion channel 1 isoform c</fullName>
    </submittedName>
</protein>
<accession>A0A1R3L3P3</accession>
<evidence type="ECO:0000313" key="1">
    <source>
        <dbReference type="EMBL" id="OMP13965.1"/>
    </source>
</evidence>
<name>A0A1R3L3P3_9ROSI</name>
<organism evidence="1 2">
    <name type="scientific">Corchorus olitorius</name>
    <dbReference type="NCBI Taxonomy" id="93759"/>
    <lineage>
        <taxon>Eukaryota</taxon>
        <taxon>Viridiplantae</taxon>
        <taxon>Streptophyta</taxon>
        <taxon>Embryophyta</taxon>
        <taxon>Tracheophyta</taxon>
        <taxon>Spermatophyta</taxon>
        <taxon>Magnoliopsida</taxon>
        <taxon>eudicotyledons</taxon>
        <taxon>Gunneridae</taxon>
        <taxon>Pentapetalae</taxon>
        <taxon>rosids</taxon>
        <taxon>malvids</taxon>
        <taxon>Malvales</taxon>
        <taxon>Malvaceae</taxon>
        <taxon>Grewioideae</taxon>
        <taxon>Apeibeae</taxon>
        <taxon>Corchorus</taxon>
    </lineage>
</organism>
<comment type="caution">
    <text evidence="1">The sequence shown here is derived from an EMBL/GenBank/DDBJ whole genome shotgun (WGS) entry which is preliminary data.</text>
</comment>
<sequence length="102" mass="11435">MGIEAFLSTFPSTEEADLEALLTASSDYVSSPFLGTSDLNPSFLLYEVGFFRRIRDPVLSLRATSDPCSPANRYVAFTLKRSRAGPSYTYKKGRDRRRRTNG</sequence>
<dbReference type="EMBL" id="AWUE01002676">
    <property type="protein sequence ID" value="OMP13965.1"/>
    <property type="molecule type" value="Genomic_DNA"/>
</dbReference>
<reference evidence="2" key="1">
    <citation type="submission" date="2013-09" db="EMBL/GenBank/DDBJ databases">
        <title>Corchorus olitorius genome sequencing.</title>
        <authorList>
            <person name="Alam M."/>
            <person name="Haque M.S."/>
            <person name="Islam M.S."/>
            <person name="Emdad E.M."/>
            <person name="Islam M.M."/>
            <person name="Ahmed B."/>
            <person name="Halim A."/>
            <person name="Hossen Q.M.M."/>
            <person name="Hossain M.Z."/>
            <person name="Ahmed R."/>
            <person name="Khan M.M."/>
            <person name="Islam R."/>
            <person name="Rashid M.M."/>
            <person name="Khan S.A."/>
            <person name="Rahman M.S."/>
            <person name="Alam M."/>
            <person name="Yahiya A.S."/>
            <person name="Khan M.S."/>
            <person name="Azam M.S."/>
            <person name="Haque T."/>
            <person name="Lashkar M.Z.H."/>
            <person name="Akhand A.I."/>
            <person name="Morshed G."/>
            <person name="Roy S."/>
            <person name="Uddin K.S."/>
            <person name="Rabeya T."/>
            <person name="Hossain A.S."/>
            <person name="Chowdhury A."/>
            <person name="Snigdha A.R."/>
            <person name="Mortoza M.S."/>
            <person name="Matin S.A."/>
            <person name="Hoque S.M.E."/>
            <person name="Islam M.K."/>
            <person name="Roy D.K."/>
            <person name="Haider R."/>
            <person name="Moosa M.M."/>
            <person name="Elias S.M."/>
            <person name="Hasan A.M."/>
            <person name="Jahan S."/>
            <person name="Shafiuddin M."/>
            <person name="Mahmood N."/>
            <person name="Shommy N.S."/>
        </authorList>
    </citation>
    <scope>NUCLEOTIDE SEQUENCE [LARGE SCALE GENOMIC DNA]</scope>
    <source>
        <strain evidence="2">cv. O-4</strain>
    </source>
</reference>
<gene>
    <name evidence="1" type="ORF">COLO4_00539</name>
</gene>